<dbReference type="CDD" id="cd04301">
    <property type="entry name" value="NAT_SF"/>
    <property type="match status" value="1"/>
</dbReference>
<evidence type="ECO:0000259" key="1">
    <source>
        <dbReference type="PROSITE" id="PS51186"/>
    </source>
</evidence>
<comment type="caution">
    <text evidence="2">The sequence shown here is derived from an EMBL/GenBank/DDBJ whole genome shotgun (WGS) entry which is preliminary data.</text>
</comment>
<proteinExistence type="predicted"/>
<dbReference type="EMBL" id="QJHK01000003">
    <property type="protein sequence ID" value="PXY41808.1"/>
    <property type="molecule type" value="Genomic_DNA"/>
</dbReference>
<evidence type="ECO:0000313" key="2">
    <source>
        <dbReference type="EMBL" id="PXY41808.1"/>
    </source>
</evidence>
<dbReference type="Pfam" id="PF00583">
    <property type="entry name" value="Acetyltransf_1"/>
    <property type="match status" value="1"/>
</dbReference>
<sequence length="242" mass="28997">MNEQFLIINFTPIENDLKTIEKWLFEEDKKSNSGFYGNFQTIKKSFEENRLVIVKREEKIVGFLVWIKGDLHIEIDILEIHPKHRREGIGEYFVNQISNHFIQKGFKALKLFCSPKESEKFWNSLGFIKFPNCFPSDPDLTYFKPLIEIKEVENKIDSENRIELWDVEPYEAKDKEPIWIWNFENPEFDLSVPILHPCNYKWKISVIKEGEVIKENQIRYFSSKNNRIEFTSFLFIESLKVM</sequence>
<accession>A0A2V4BRV5</accession>
<dbReference type="PROSITE" id="PS51186">
    <property type="entry name" value="GNAT"/>
    <property type="match status" value="1"/>
</dbReference>
<dbReference type="InterPro" id="IPR016181">
    <property type="entry name" value="Acyl_CoA_acyltransferase"/>
</dbReference>
<feature type="domain" description="N-acetyltransferase" evidence="1">
    <location>
        <begin position="8"/>
        <end position="147"/>
    </location>
</feature>
<name>A0A2V4BRV5_9FLAO</name>
<protein>
    <recommendedName>
        <fullName evidence="1">N-acetyltransferase domain-containing protein</fullName>
    </recommendedName>
</protein>
<gene>
    <name evidence="2" type="ORF">DMB65_04375</name>
</gene>
<dbReference type="OrthoDB" id="9182386at2"/>
<evidence type="ECO:0000313" key="3">
    <source>
        <dbReference type="Proteomes" id="UP000247903"/>
    </source>
</evidence>
<dbReference type="SUPFAM" id="SSF55729">
    <property type="entry name" value="Acyl-CoA N-acyltransferases (Nat)"/>
    <property type="match status" value="1"/>
</dbReference>
<dbReference type="RefSeq" id="WP_110305463.1">
    <property type="nucleotide sequence ID" value="NZ_QJHK01000003.1"/>
</dbReference>
<organism evidence="2 3">
    <name type="scientific">Flavobacterium cheongpyeongense</name>
    <dbReference type="NCBI Taxonomy" id="2212651"/>
    <lineage>
        <taxon>Bacteria</taxon>
        <taxon>Pseudomonadati</taxon>
        <taxon>Bacteroidota</taxon>
        <taxon>Flavobacteriia</taxon>
        <taxon>Flavobacteriales</taxon>
        <taxon>Flavobacteriaceae</taxon>
        <taxon>Flavobacterium</taxon>
    </lineage>
</organism>
<dbReference type="Proteomes" id="UP000247903">
    <property type="component" value="Unassembled WGS sequence"/>
</dbReference>
<dbReference type="GO" id="GO:0016747">
    <property type="term" value="F:acyltransferase activity, transferring groups other than amino-acyl groups"/>
    <property type="evidence" value="ECO:0007669"/>
    <property type="project" value="InterPro"/>
</dbReference>
<dbReference type="InterPro" id="IPR000182">
    <property type="entry name" value="GNAT_dom"/>
</dbReference>
<reference evidence="2 3" key="1">
    <citation type="submission" date="2018-05" db="EMBL/GenBank/DDBJ databases">
        <title>Flavobacterium sp. strain IMCC34759, incomplete genome.</title>
        <authorList>
            <person name="Joung Y."/>
            <person name="Cho J."/>
        </authorList>
    </citation>
    <scope>NUCLEOTIDE SEQUENCE [LARGE SCALE GENOMIC DNA]</scope>
    <source>
        <strain evidence="2 3">IMCC34759</strain>
    </source>
</reference>
<dbReference type="Gene3D" id="3.40.630.30">
    <property type="match status" value="1"/>
</dbReference>
<keyword evidence="3" id="KW-1185">Reference proteome</keyword>
<dbReference type="AlphaFoldDB" id="A0A2V4BRV5"/>